<dbReference type="InterPro" id="IPR032466">
    <property type="entry name" value="Metal_Hydrolase"/>
</dbReference>
<comment type="caution">
    <text evidence="6">Lacks conserved residue(s) required for the propagation of feature annotation.</text>
</comment>
<feature type="binding site" evidence="6">
    <location>
        <position position="231"/>
    </location>
    <ligand>
        <name>Zn(2+)</name>
        <dbReference type="ChEBI" id="CHEBI:29105"/>
        <label>2</label>
    </ligand>
</feature>
<evidence type="ECO:0000259" key="7">
    <source>
        <dbReference type="Pfam" id="PF01979"/>
    </source>
</evidence>
<keyword evidence="6" id="KW-0862">Zinc</keyword>
<comment type="cofactor">
    <cofactor evidence="6">
        <name>Zn(2+)</name>
        <dbReference type="ChEBI" id="CHEBI:29105"/>
    </cofactor>
    <text evidence="6">Binds 2 Zn(2+) ions per subunit.</text>
</comment>
<dbReference type="EC" id="3.5.2.3" evidence="6"/>
<dbReference type="InterPro" id="IPR004722">
    <property type="entry name" value="DHOase"/>
</dbReference>
<sequence length="426" mass="45527">MKILLKNAHLADPERSSPQTGDLLLEDGRIVGAGGHITVEGAETVDCTGLTAAPGLVDMHVHLRDPGFTQKEDILSGCRAAAAGGVTTLLCMPNTRPAVDEPDTVAYILEKAQQADVHVCVAGALTMGLEGKKRTNLQQMFSAGVTALSDDGRPVENSRLMAEAMQEAEKLDLPVLCHCEVPEITAGGKINDGEVSRELDVPGVPRASEECGTMQVLALAEAFGVPVHICHVSTKGSVAMIRSAKKRGVQVTCETAPHYFALTEEVLRQKDADLRMSPPLRTEEDRHAIIEGLRDGTIDAIATDHAPHTPEEKADFLKAPSGAVGMETSLAAGITYLVEPGYLTLSQLLYKMSAAPAKILRLPFGGLMPGALADLVLFDPHEAWTVNPEKLHGKSKNAVFKGMTLRGKVKRTYCGGKLVFCDESER</sequence>
<evidence type="ECO:0000256" key="5">
    <source>
        <dbReference type="ARBA" id="ARBA00022975"/>
    </source>
</evidence>
<evidence type="ECO:0000256" key="2">
    <source>
        <dbReference type="ARBA" id="ARBA00010286"/>
    </source>
</evidence>
<evidence type="ECO:0000313" key="9">
    <source>
        <dbReference type="Proteomes" id="UP000516046"/>
    </source>
</evidence>
<keyword evidence="9" id="KW-1185">Reference proteome</keyword>
<feature type="binding site" evidence="6">
    <location>
        <position position="178"/>
    </location>
    <ligand>
        <name>Zn(2+)</name>
        <dbReference type="ChEBI" id="CHEBI:29105"/>
        <label>2</label>
    </ligand>
</feature>
<dbReference type="CDD" id="cd01317">
    <property type="entry name" value="DHOase_IIa"/>
    <property type="match status" value="1"/>
</dbReference>
<name>A0A7G9WFW3_9FIRM</name>
<gene>
    <name evidence="6" type="primary">pyrC</name>
    <name evidence="8" type="ORF">H6X83_11635</name>
</gene>
<dbReference type="InterPro" id="IPR002195">
    <property type="entry name" value="Dihydroorotase_CS"/>
</dbReference>
<dbReference type="GO" id="GO:0008270">
    <property type="term" value="F:zinc ion binding"/>
    <property type="evidence" value="ECO:0007669"/>
    <property type="project" value="UniProtKB-UniRule"/>
</dbReference>
<reference evidence="8 9" key="1">
    <citation type="submission" date="2020-08" db="EMBL/GenBank/DDBJ databases">
        <authorList>
            <person name="Ren C."/>
            <person name="Gu Y."/>
            <person name="Xu Y."/>
        </authorList>
    </citation>
    <scope>NUCLEOTIDE SEQUENCE [LARGE SCALE GENOMIC DNA]</scope>
    <source>
        <strain evidence="8 9">LBM18003</strain>
    </source>
</reference>
<feature type="binding site" evidence="6">
    <location>
        <position position="94"/>
    </location>
    <ligand>
        <name>substrate</name>
    </ligand>
</feature>
<dbReference type="GO" id="GO:0004038">
    <property type="term" value="F:allantoinase activity"/>
    <property type="evidence" value="ECO:0007669"/>
    <property type="project" value="TreeGrafter"/>
</dbReference>
<dbReference type="GO" id="GO:0044205">
    <property type="term" value="P:'de novo' UMP biosynthetic process"/>
    <property type="evidence" value="ECO:0007669"/>
    <property type="project" value="UniProtKB-UniRule"/>
</dbReference>
<protein>
    <recommendedName>
        <fullName evidence="6">Dihydroorotase</fullName>
        <shortName evidence="6">DHOase</shortName>
        <ecNumber evidence="6">3.5.2.3</ecNumber>
    </recommendedName>
</protein>
<dbReference type="InterPro" id="IPR006680">
    <property type="entry name" value="Amidohydro-rel"/>
</dbReference>
<keyword evidence="4 6" id="KW-0378">Hydrolase</keyword>
<dbReference type="GO" id="GO:0004151">
    <property type="term" value="F:dihydroorotase activity"/>
    <property type="evidence" value="ECO:0007669"/>
    <property type="project" value="UniProtKB-UniRule"/>
</dbReference>
<dbReference type="Gene3D" id="2.30.40.10">
    <property type="entry name" value="Urease, subunit C, domain 1"/>
    <property type="match status" value="1"/>
</dbReference>
<dbReference type="EMBL" id="CP060696">
    <property type="protein sequence ID" value="QNO17575.1"/>
    <property type="molecule type" value="Genomic_DNA"/>
</dbReference>
<comment type="function">
    <text evidence="1 6">Catalyzes the reversible cyclization of carbamoyl aspartate to dihydroorotate.</text>
</comment>
<dbReference type="NCBIfam" id="TIGR00857">
    <property type="entry name" value="pyrC_multi"/>
    <property type="match status" value="1"/>
</dbReference>
<keyword evidence="3 6" id="KW-0479">Metal-binding</keyword>
<dbReference type="PROSITE" id="PS00482">
    <property type="entry name" value="DIHYDROOROTASE_1"/>
    <property type="match status" value="1"/>
</dbReference>
<dbReference type="AlphaFoldDB" id="A0A7G9WFW3"/>
<comment type="pathway">
    <text evidence="6">Pyrimidine metabolism; UMP biosynthesis via de novo pathway; (S)-dihydroorotate from bicarbonate: step 3/3.</text>
</comment>
<feature type="binding site" evidence="6">
    <location>
        <position position="151"/>
    </location>
    <ligand>
        <name>Zn(2+)</name>
        <dbReference type="ChEBI" id="CHEBI:29105"/>
        <label>2</label>
    </ligand>
</feature>
<dbReference type="PROSITE" id="PS00483">
    <property type="entry name" value="DIHYDROOROTASE_2"/>
    <property type="match status" value="1"/>
</dbReference>
<feature type="binding site" evidence="6">
    <location>
        <position position="62"/>
    </location>
    <ligand>
        <name>Zn(2+)</name>
        <dbReference type="ChEBI" id="CHEBI:29105"/>
        <label>1</label>
    </ligand>
</feature>
<dbReference type="UniPathway" id="UPA00070">
    <property type="reaction ID" value="UER00117"/>
</dbReference>
<dbReference type="Pfam" id="PF01979">
    <property type="entry name" value="Amidohydro_1"/>
    <property type="match status" value="1"/>
</dbReference>
<feature type="binding site" evidence="6">
    <location>
        <position position="60"/>
    </location>
    <ligand>
        <name>Zn(2+)</name>
        <dbReference type="ChEBI" id="CHEBI:29105"/>
        <label>1</label>
    </ligand>
</feature>
<dbReference type="SUPFAM" id="SSF51556">
    <property type="entry name" value="Metallo-dependent hydrolases"/>
    <property type="match status" value="1"/>
</dbReference>
<feature type="active site" evidence="6">
    <location>
        <position position="304"/>
    </location>
</feature>
<evidence type="ECO:0000256" key="4">
    <source>
        <dbReference type="ARBA" id="ARBA00022801"/>
    </source>
</evidence>
<dbReference type="PANTHER" id="PTHR43668">
    <property type="entry name" value="ALLANTOINASE"/>
    <property type="match status" value="1"/>
</dbReference>
<keyword evidence="5 6" id="KW-0665">Pyrimidine biosynthesis</keyword>
<comment type="similarity">
    <text evidence="2 6">Belongs to the metallo-dependent hydrolases superfamily. DHOase family. Class I DHOase subfamily.</text>
</comment>
<dbReference type="KEGG" id="caml:H6X83_11635"/>
<dbReference type="GO" id="GO:0006145">
    <property type="term" value="P:purine nucleobase catabolic process"/>
    <property type="evidence" value="ECO:0007669"/>
    <property type="project" value="TreeGrafter"/>
</dbReference>
<evidence type="ECO:0000256" key="3">
    <source>
        <dbReference type="ARBA" id="ARBA00022723"/>
    </source>
</evidence>
<organism evidence="8 9">
    <name type="scientific">Caproicibacterium amylolyticum</name>
    <dbReference type="NCBI Taxonomy" id="2766537"/>
    <lineage>
        <taxon>Bacteria</taxon>
        <taxon>Bacillati</taxon>
        <taxon>Bacillota</taxon>
        <taxon>Clostridia</taxon>
        <taxon>Eubacteriales</taxon>
        <taxon>Oscillospiraceae</taxon>
        <taxon>Caproicibacterium</taxon>
    </lineage>
</organism>
<dbReference type="SUPFAM" id="SSF51338">
    <property type="entry name" value="Composite domain of metallo-dependent hydrolases"/>
    <property type="match status" value="1"/>
</dbReference>
<comment type="catalytic activity">
    <reaction evidence="6">
        <text>(S)-dihydroorotate + H2O = N-carbamoyl-L-aspartate + H(+)</text>
        <dbReference type="Rhea" id="RHEA:24296"/>
        <dbReference type="ChEBI" id="CHEBI:15377"/>
        <dbReference type="ChEBI" id="CHEBI:15378"/>
        <dbReference type="ChEBI" id="CHEBI:30864"/>
        <dbReference type="ChEBI" id="CHEBI:32814"/>
        <dbReference type="EC" id="3.5.2.3"/>
    </reaction>
</comment>
<dbReference type="PANTHER" id="PTHR43668:SF2">
    <property type="entry name" value="ALLANTOINASE"/>
    <property type="match status" value="1"/>
</dbReference>
<dbReference type="InterPro" id="IPR050138">
    <property type="entry name" value="DHOase/Allantoinase_Hydrolase"/>
</dbReference>
<feature type="binding site" evidence="6">
    <location>
        <position position="304"/>
    </location>
    <ligand>
        <name>Zn(2+)</name>
        <dbReference type="ChEBI" id="CHEBI:29105"/>
        <label>1</label>
    </ligand>
</feature>
<feature type="binding site" evidence="6">
    <location>
        <position position="151"/>
    </location>
    <ligand>
        <name>Zn(2+)</name>
        <dbReference type="ChEBI" id="CHEBI:29105"/>
        <label>1</label>
    </ligand>
</feature>
<dbReference type="RefSeq" id="WP_212506647.1">
    <property type="nucleotide sequence ID" value="NZ_CP060696.1"/>
</dbReference>
<feature type="domain" description="Amidohydrolase-related" evidence="7">
    <location>
        <begin position="53"/>
        <end position="419"/>
    </location>
</feature>
<dbReference type="GO" id="GO:0005737">
    <property type="term" value="C:cytoplasm"/>
    <property type="evidence" value="ECO:0007669"/>
    <property type="project" value="TreeGrafter"/>
</dbReference>
<dbReference type="HAMAP" id="MF_00220_B">
    <property type="entry name" value="PyrC_classI_B"/>
    <property type="match status" value="1"/>
</dbReference>
<feature type="binding site" evidence="6">
    <location>
        <begin position="62"/>
        <end position="64"/>
    </location>
    <ligand>
        <name>substrate</name>
    </ligand>
</feature>
<dbReference type="InterPro" id="IPR011059">
    <property type="entry name" value="Metal-dep_hydrolase_composite"/>
</dbReference>
<evidence type="ECO:0000256" key="6">
    <source>
        <dbReference type="HAMAP-Rule" id="MF_00220"/>
    </source>
</evidence>
<dbReference type="Proteomes" id="UP000516046">
    <property type="component" value="Chromosome"/>
</dbReference>
<evidence type="ECO:0000313" key="8">
    <source>
        <dbReference type="EMBL" id="QNO17575.1"/>
    </source>
</evidence>
<accession>A0A7G9WFW3</accession>
<proteinExistence type="inferred from homology"/>
<dbReference type="Gene3D" id="3.20.20.140">
    <property type="entry name" value="Metal-dependent hydrolases"/>
    <property type="match status" value="1"/>
</dbReference>
<feature type="binding site" evidence="6">
    <location>
        <position position="308"/>
    </location>
    <ligand>
        <name>substrate</name>
    </ligand>
</feature>
<evidence type="ECO:0000256" key="1">
    <source>
        <dbReference type="ARBA" id="ARBA00002368"/>
    </source>
</evidence>